<evidence type="ECO:0000313" key="5">
    <source>
        <dbReference type="Proteomes" id="UP001148312"/>
    </source>
</evidence>
<name>A0A9X0C0L9_9EURO</name>
<reference evidence="4" key="2">
    <citation type="journal article" date="2023" name="IMA Fungus">
        <title>Comparative genomic study of the Penicillium genus elucidates a diverse pangenome and 15 lateral gene transfer events.</title>
        <authorList>
            <person name="Petersen C."/>
            <person name="Sorensen T."/>
            <person name="Nielsen M.R."/>
            <person name="Sondergaard T.E."/>
            <person name="Sorensen J.L."/>
            <person name="Fitzpatrick D.A."/>
            <person name="Frisvad J.C."/>
            <person name="Nielsen K.L."/>
        </authorList>
    </citation>
    <scope>NUCLEOTIDE SEQUENCE</scope>
    <source>
        <strain evidence="4">IBT 30728</strain>
    </source>
</reference>
<sequence>MIAPSWPRIYDFIQAFRGVNSTFLTEKHVPGADLTGKWIIVTGSNNGIGLEAAKSMAAMGAHIILACREPPSWEIHPTAAVEECQQISQAHGHSASIEWWQVDLADFDSVEKFCARWLGCDRPLDVLCNNAGLAPPAQDIMTKDGFQMAHQVNLLSQVLITLRLLPSLARSAEPRIVCTTSCIHHLGLFDLDHFQGGPWKRGNDYQDNKLYYQTWVTELQSRLLRHSEYKHVTVNGVNPGFVGSSIWVPVTTATDLPTRVLKLLLRFFAITPQQGSLAITYAATSPECGPHPDTQGVGAPSGRGGGRYINRIWDAPARPICYDAEARSAVWMELDKELHLRDKGLLEILGL</sequence>
<dbReference type="AlphaFoldDB" id="A0A9X0C0L9"/>
<dbReference type="RefSeq" id="XP_056793484.1">
    <property type="nucleotide sequence ID" value="XM_056931453.1"/>
</dbReference>
<accession>A0A9X0C0L9</accession>
<keyword evidence="5" id="KW-1185">Reference proteome</keyword>
<dbReference type="GeneID" id="81621702"/>
<dbReference type="PANTHER" id="PTHR24320">
    <property type="entry name" value="RETINOL DEHYDROGENASE"/>
    <property type="match status" value="1"/>
</dbReference>
<dbReference type="InterPro" id="IPR036291">
    <property type="entry name" value="NAD(P)-bd_dom_sf"/>
</dbReference>
<proteinExistence type="inferred from homology"/>
<reference evidence="4" key="1">
    <citation type="submission" date="2022-12" db="EMBL/GenBank/DDBJ databases">
        <authorList>
            <person name="Petersen C."/>
        </authorList>
    </citation>
    <scope>NUCLEOTIDE SEQUENCE</scope>
    <source>
        <strain evidence="4">IBT 30728</strain>
    </source>
</reference>
<dbReference type="InterPro" id="IPR002347">
    <property type="entry name" value="SDR_fam"/>
</dbReference>
<dbReference type="Proteomes" id="UP001148312">
    <property type="component" value="Unassembled WGS sequence"/>
</dbReference>
<protein>
    <submittedName>
        <fullName evidence="4">Uncharacterized protein</fullName>
    </submittedName>
</protein>
<comment type="caution">
    <text evidence="4">The sequence shown here is derived from an EMBL/GenBank/DDBJ whole genome shotgun (WGS) entry which is preliminary data.</text>
</comment>
<evidence type="ECO:0000256" key="1">
    <source>
        <dbReference type="ARBA" id="ARBA00006484"/>
    </source>
</evidence>
<keyword evidence="3" id="KW-0560">Oxidoreductase</keyword>
<dbReference type="PRINTS" id="PR00081">
    <property type="entry name" value="GDHRDH"/>
</dbReference>
<dbReference type="PANTHER" id="PTHR24320:SF152">
    <property type="entry name" value="SHORT-CHAIN DEHYDROGENASE_REDUCTASE FAMILY PROTEIN"/>
    <property type="match status" value="1"/>
</dbReference>
<keyword evidence="2" id="KW-0521">NADP</keyword>
<dbReference type="EMBL" id="JAPWDQ010000002">
    <property type="protein sequence ID" value="KAJ5493104.1"/>
    <property type="molecule type" value="Genomic_DNA"/>
</dbReference>
<dbReference type="Pfam" id="PF00106">
    <property type="entry name" value="adh_short"/>
    <property type="match status" value="1"/>
</dbReference>
<comment type="similarity">
    <text evidence="1">Belongs to the short-chain dehydrogenases/reductases (SDR) family.</text>
</comment>
<evidence type="ECO:0000313" key="4">
    <source>
        <dbReference type="EMBL" id="KAJ5493104.1"/>
    </source>
</evidence>
<evidence type="ECO:0000256" key="2">
    <source>
        <dbReference type="ARBA" id="ARBA00022857"/>
    </source>
</evidence>
<gene>
    <name evidence="4" type="ORF">N7539_001850</name>
</gene>
<organism evidence="4 5">
    <name type="scientific">Penicillium diatomitis</name>
    <dbReference type="NCBI Taxonomy" id="2819901"/>
    <lineage>
        <taxon>Eukaryota</taxon>
        <taxon>Fungi</taxon>
        <taxon>Dikarya</taxon>
        <taxon>Ascomycota</taxon>
        <taxon>Pezizomycotina</taxon>
        <taxon>Eurotiomycetes</taxon>
        <taxon>Eurotiomycetidae</taxon>
        <taxon>Eurotiales</taxon>
        <taxon>Aspergillaceae</taxon>
        <taxon>Penicillium</taxon>
    </lineage>
</organism>
<dbReference type="SUPFAM" id="SSF51735">
    <property type="entry name" value="NAD(P)-binding Rossmann-fold domains"/>
    <property type="match status" value="1"/>
</dbReference>
<dbReference type="GO" id="GO:0016491">
    <property type="term" value="F:oxidoreductase activity"/>
    <property type="evidence" value="ECO:0007669"/>
    <property type="project" value="UniProtKB-KW"/>
</dbReference>
<evidence type="ECO:0000256" key="3">
    <source>
        <dbReference type="ARBA" id="ARBA00023002"/>
    </source>
</evidence>
<dbReference type="Gene3D" id="3.40.50.720">
    <property type="entry name" value="NAD(P)-binding Rossmann-like Domain"/>
    <property type="match status" value="1"/>
</dbReference>